<protein>
    <submittedName>
        <fullName evidence="2">Uncharacterized protein</fullName>
    </submittedName>
</protein>
<dbReference type="Proteomes" id="UP000288805">
    <property type="component" value="Unassembled WGS sequence"/>
</dbReference>
<comment type="caution">
    <text evidence="2">The sequence shown here is derived from an EMBL/GenBank/DDBJ whole genome shotgun (WGS) entry which is preliminary data.</text>
</comment>
<dbReference type="EMBL" id="QGNW01002324">
    <property type="protein sequence ID" value="RVW20978.1"/>
    <property type="molecule type" value="Genomic_DNA"/>
</dbReference>
<evidence type="ECO:0000256" key="1">
    <source>
        <dbReference type="SAM" id="MobiDB-lite"/>
    </source>
</evidence>
<organism evidence="2 3">
    <name type="scientific">Vitis vinifera</name>
    <name type="common">Grape</name>
    <dbReference type="NCBI Taxonomy" id="29760"/>
    <lineage>
        <taxon>Eukaryota</taxon>
        <taxon>Viridiplantae</taxon>
        <taxon>Streptophyta</taxon>
        <taxon>Embryophyta</taxon>
        <taxon>Tracheophyta</taxon>
        <taxon>Spermatophyta</taxon>
        <taxon>Magnoliopsida</taxon>
        <taxon>eudicotyledons</taxon>
        <taxon>Gunneridae</taxon>
        <taxon>Pentapetalae</taxon>
        <taxon>rosids</taxon>
        <taxon>Vitales</taxon>
        <taxon>Vitaceae</taxon>
        <taxon>Viteae</taxon>
        <taxon>Vitis</taxon>
    </lineage>
</organism>
<reference evidence="2 3" key="1">
    <citation type="journal article" date="2018" name="PLoS Genet.">
        <title>Population sequencing reveals clonal diversity and ancestral inbreeding in the grapevine cultivar Chardonnay.</title>
        <authorList>
            <person name="Roach M.J."/>
            <person name="Johnson D.L."/>
            <person name="Bohlmann J."/>
            <person name="van Vuuren H.J."/>
            <person name="Jones S.J."/>
            <person name="Pretorius I.S."/>
            <person name="Schmidt S.A."/>
            <person name="Borneman A.R."/>
        </authorList>
    </citation>
    <scope>NUCLEOTIDE SEQUENCE [LARGE SCALE GENOMIC DNA]</scope>
    <source>
        <strain evidence="3">cv. Chardonnay</strain>
        <tissue evidence="2">Leaf</tissue>
    </source>
</reference>
<accession>A0A438CCM4</accession>
<name>A0A438CCM4_VITVI</name>
<proteinExistence type="predicted"/>
<feature type="compositionally biased region" description="Low complexity" evidence="1">
    <location>
        <begin position="33"/>
        <end position="45"/>
    </location>
</feature>
<sequence>MACIRGGHIDPLASREARPKASAPQDSSQALTVPSSKSEVSSSPPQRQYATRRPPNSPPLEPLVHRIPPKRARTSSPEEMSRHAQPDPQAPMDSQRPFGIAPEAIIKRPMVIVLPIEGNSYCRAMSFHFKLYFDIEAMQQQPKLRDSFGLLQSHIAEAFHIPYEPEDPAHFQEWSPISQRDMVRILSRGTSGDSFLLPPSAEAMSYPGRVIQDI</sequence>
<evidence type="ECO:0000313" key="3">
    <source>
        <dbReference type="Proteomes" id="UP000288805"/>
    </source>
</evidence>
<dbReference type="AlphaFoldDB" id="A0A438CCM4"/>
<evidence type="ECO:0000313" key="2">
    <source>
        <dbReference type="EMBL" id="RVW20978.1"/>
    </source>
</evidence>
<gene>
    <name evidence="2" type="ORF">CK203_112290</name>
</gene>
<feature type="region of interest" description="Disordered" evidence="1">
    <location>
        <begin position="1"/>
        <end position="96"/>
    </location>
</feature>